<feature type="domain" description="C2H2-type" evidence="11">
    <location>
        <begin position="37"/>
        <end position="67"/>
    </location>
</feature>
<keyword evidence="7" id="KW-0238">DNA-binding</keyword>
<dbReference type="Ensembl" id="ENSJHYT00000014461.1">
    <property type="protein sequence ID" value="ENSJHYP00000011948.1"/>
    <property type="gene ID" value="ENSJHYG00000009325.1"/>
</dbReference>
<dbReference type="InterPro" id="IPR013087">
    <property type="entry name" value="Znf_C2H2_type"/>
</dbReference>
<reference evidence="12" key="2">
    <citation type="submission" date="2025-09" db="UniProtKB">
        <authorList>
            <consortium name="Ensembl"/>
        </authorList>
    </citation>
    <scope>IDENTIFICATION</scope>
</reference>
<evidence type="ECO:0000256" key="4">
    <source>
        <dbReference type="ARBA" id="ARBA00022771"/>
    </source>
</evidence>
<evidence type="ECO:0000256" key="1">
    <source>
        <dbReference type="ARBA" id="ARBA00004123"/>
    </source>
</evidence>
<dbReference type="FunFam" id="3.30.160.60:FF:000049">
    <property type="entry name" value="transcriptional repressor CTCF isoform X1"/>
    <property type="match status" value="1"/>
</dbReference>
<keyword evidence="9" id="KW-0539">Nucleus</keyword>
<keyword evidence="3" id="KW-0677">Repeat</keyword>
<dbReference type="GO" id="GO:0005634">
    <property type="term" value="C:nucleus"/>
    <property type="evidence" value="ECO:0007669"/>
    <property type="project" value="UniProtKB-SubCell"/>
</dbReference>
<evidence type="ECO:0000256" key="8">
    <source>
        <dbReference type="ARBA" id="ARBA00023163"/>
    </source>
</evidence>
<keyword evidence="13" id="KW-1185">Reference proteome</keyword>
<dbReference type="Proteomes" id="UP000694408">
    <property type="component" value="Unplaced"/>
</dbReference>
<dbReference type="SMART" id="SM00355">
    <property type="entry name" value="ZnF_C2H2"/>
    <property type="match status" value="2"/>
</dbReference>
<keyword evidence="6" id="KW-0805">Transcription regulation</keyword>
<keyword evidence="2" id="KW-0479">Metal-binding</keyword>
<keyword evidence="8" id="KW-0804">Transcription</keyword>
<dbReference type="Gene3D" id="3.30.160.60">
    <property type="entry name" value="Classic Zinc Finger"/>
    <property type="match status" value="2"/>
</dbReference>
<name>A0A8C5J4G1_JUNHY</name>
<keyword evidence="5" id="KW-0862">Zinc</keyword>
<dbReference type="OMA" id="GLENACG"/>
<dbReference type="PANTHER" id="PTHR24379:SF121">
    <property type="entry name" value="C2H2-TYPE DOMAIN-CONTAINING PROTEIN"/>
    <property type="match status" value="1"/>
</dbReference>
<feature type="domain" description="C2H2-type" evidence="11">
    <location>
        <begin position="13"/>
        <end position="35"/>
    </location>
</feature>
<dbReference type="GO" id="GO:0003677">
    <property type="term" value="F:DNA binding"/>
    <property type="evidence" value="ECO:0007669"/>
    <property type="project" value="UniProtKB-KW"/>
</dbReference>
<keyword evidence="4 10" id="KW-0863">Zinc-finger</keyword>
<dbReference type="InterPro" id="IPR036236">
    <property type="entry name" value="Znf_C2H2_sf"/>
</dbReference>
<evidence type="ECO:0000256" key="2">
    <source>
        <dbReference type="ARBA" id="ARBA00022723"/>
    </source>
</evidence>
<evidence type="ECO:0000256" key="3">
    <source>
        <dbReference type="ARBA" id="ARBA00022737"/>
    </source>
</evidence>
<feature type="domain" description="C2H2-type" evidence="11">
    <location>
        <begin position="68"/>
        <end position="95"/>
    </location>
</feature>
<evidence type="ECO:0000313" key="12">
    <source>
        <dbReference type="Ensembl" id="ENSJHYP00000011948.1"/>
    </source>
</evidence>
<evidence type="ECO:0000256" key="7">
    <source>
        <dbReference type="ARBA" id="ARBA00023125"/>
    </source>
</evidence>
<sequence>MRHLKTHSDEKRHACHLCPKAFRTAALLHSHVSTHRYPGLENACGTAFVTRGELARQRRYKHTLEKPFKCTICEYSGVEASKMRRHVRSHTGERPFPCHLCSHAAKTRILIYSGKSSGVLWKLLTKSVFHLAFQNLSVRTIFALCLLNCLHRLRFD</sequence>
<evidence type="ECO:0000256" key="6">
    <source>
        <dbReference type="ARBA" id="ARBA00023015"/>
    </source>
</evidence>
<dbReference type="Pfam" id="PF00096">
    <property type="entry name" value="zf-C2H2"/>
    <property type="match status" value="1"/>
</dbReference>
<dbReference type="AlphaFoldDB" id="A0A8C5J4G1"/>
<dbReference type="PANTHER" id="PTHR24379">
    <property type="entry name" value="KRAB AND ZINC FINGER DOMAIN-CONTAINING"/>
    <property type="match status" value="1"/>
</dbReference>
<dbReference type="GO" id="GO:0008270">
    <property type="term" value="F:zinc ion binding"/>
    <property type="evidence" value="ECO:0007669"/>
    <property type="project" value="UniProtKB-KW"/>
</dbReference>
<proteinExistence type="predicted"/>
<dbReference type="PROSITE" id="PS50157">
    <property type="entry name" value="ZINC_FINGER_C2H2_2"/>
    <property type="match status" value="3"/>
</dbReference>
<organism evidence="12 13">
    <name type="scientific">Junco hyemalis</name>
    <name type="common">Dark-eyed junco</name>
    <dbReference type="NCBI Taxonomy" id="40217"/>
    <lineage>
        <taxon>Eukaryota</taxon>
        <taxon>Metazoa</taxon>
        <taxon>Chordata</taxon>
        <taxon>Craniata</taxon>
        <taxon>Vertebrata</taxon>
        <taxon>Euteleostomi</taxon>
        <taxon>Archelosauria</taxon>
        <taxon>Archosauria</taxon>
        <taxon>Dinosauria</taxon>
        <taxon>Saurischia</taxon>
        <taxon>Theropoda</taxon>
        <taxon>Coelurosauria</taxon>
        <taxon>Aves</taxon>
        <taxon>Neognathae</taxon>
        <taxon>Neoaves</taxon>
        <taxon>Telluraves</taxon>
        <taxon>Australaves</taxon>
        <taxon>Passeriformes</taxon>
        <taxon>Passerellidae</taxon>
        <taxon>Junco</taxon>
    </lineage>
</organism>
<accession>A0A8C5J4G1</accession>
<evidence type="ECO:0000256" key="9">
    <source>
        <dbReference type="ARBA" id="ARBA00023242"/>
    </source>
</evidence>
<evidence type="ECO:0000259" key="11">
    <source>
        <dbReference type="PROSITE" id="PS50157"/>
    </source>
</evidence>
<dbReference type="PROSITE" id="PS00028">
    <property type="entry name" value="ZINC_FINGER_C2H2_1"/>
    <property type="match status" value="1"/>
</dbReference>
<evidence type="ECO:0000256" key="5">
    <source>
        <dbReference type="ARBA" id="ARBA00022833"/>
    </source>
</evidence>
<comment type="subcellular location">
    <subcellularLocation>
        <location evidence="1">Nucleus</location>
    </subcellularLocation>
</comment>
<protein>
    <recommendedName>
        <fullName evidence="11">C2H2-type domain-containing protein</fullName>
    </recommendedName>
</protein>
<evidence type="ECO:0000256" key="10">
    <source>
        <dbReference type="PROSITE-ProRule" id="PRU00042"/>
    </source>
</evidence>
<dbReference type="SUPFAM" id="SSF57667">
    <property type="entry name" value="beta-beta-alpha zinc fingers"/>
    <property type="match status" value="2"/>
</dbReference>
<evidence type="ECO:0000313" key="13">
    <source>
        <dbReference type="Proteomes" id="UP000694408"/>
    </source>
</evidence>
<reference evidence="12" key="1">
    <citation type="submission" date="2025-08" db="UniProtKB">
        <authorList>
            <consortium name="Ensembl"/>
        </authorList>
    </citation>
    <scope>IDENTIFICATION</scope>
</reference>